<organism evidence="1 2">
    <name type="scientific">Sulfobacillus thermotolerans</name>
    <dbReference type="NCBI Taxonomy" id="338644"/>
    <lineage>
        <taxon>Bacteria</taxon>
        <taxon>Bacillati</taxon>
        <taxon>Bacillota</taxon>
        <taxon>Clostridia</taxon>
        <taxon>Eubacteriales</taxon>
        <taxon>Clostridiales Family XVII. Incertae Sedis</taxon>
        <taxon>Sulfobacillus</taxon>
    </lineage>
</organism>
<protein>
    <recommendedName>
        <fullName evidence="3">DUF5666 domain-containing protein</fullName>
    </recommendedName>
</protein>
<dbReference type="Proteomes" id="UP000325292">
    <property type="component" value="Chromosome"/>
</dbReference>
<evidence type="ECO:0000313" key="2">
    <source>
        <dbReference type="Proteomes" id="UP000325292"/>
    </source>
</evidence>
<evidence type="ECO:0000313" key="1">
    <source>
        <dbReference type="EMBL" id="AUW94278.1"/>
    </source>
</evidence>
<accession>A0ABN5H470</accession>
<sequence>MTLEVQSSLPCILPQITTKEGTFVMTNRTKTLIIGLSGLMVVGGGAVAFAQSSPAPSPAIQLSTNTVMPHTKKHTHYKGLAVRVTAISGQTLTVTHGKNALSHTISLANAAIKAGPYSVLANTIKTGEHLRIVSWQGSHPQIFLVPVVHGTLQNTNGTWTVVGKKKTWTLTAVSTAQLVGFSTLTPGQSVTVYGVTSSTSLTPTVLAAPANRTLAQVTSAANGLITLTTKKWGTVSYTVPSPAPHWLDHLKVGQHVQAILNPQTHAVLELMPEHLAPWKKVADIARHNVVGTLTGSNTSALNLTTAWGQATITVGSKTVTVVYPDHPNASLAQIPAGAMVAVHVTAHKVHIRVMHDASTAN</sequence>
<reference evidence="1 2" key="1">
    <citation type="journal article" date="2019" name="Sci. Rep.">
        <title>Sulfobacillus thermotolerans: new insights into resistance and metabolic capacities of acidophilic chemolithotrophs.</title>
        <authorList>
            <person name="Panyushkina A.E."/>
            <person name="Babenko V.V."/>
            <person name="Nikitina A.S."/>
            <person name="Selezneva O.V."/>
            <person name="Tsaplina I.A."/>
            <person name="Letarova M.A."/>
            <person name="Kostryukova E.S."/>
            <person name="Letarov A.V."/>
        </authorList>
    </citation>
    <scope>NUCLEOTIDE SEQUENCE [LARGE SCALE GENOMIC DNA]</scope>
    <source>
        <strain evidence="1 2">Kr1</strain>
    </source>
</reference>
<dbReference type="EMBL" id="CP019454">
    <property type="protein sequence ID" value="AUW94278.1"/>
    <property type="molecule type" value="Genomic_DNA"/>
</dbReference>
<keyword evidence="2" id="KW-1185">Reference proteome</keyword>
<name>A0ABN5H470_9FIRM</name>
<evidence type="ECO:0008006" key="3">
    <source>
        <dbReference type="Google" id="ProtNLM"/>
    </source>
</evidence>
<gene>
    <name evidence="1" type="ORF">BXT84_10295</name>
</gene>
<proteinExistence type="predicted"/>